<feature type="signal peptide" evidence="10">
    <location>
        <begin position="1"/>
        <end position="38"/>
    </location>
</feature>
<evidence type="ECO:0000256" key="6">
    <source>
        <dbReference type="ARBA" id="ARBA00023136"/>
    </source>
</evidence>
<proteinExistence type="inferred from homology"/>
<accession>A0AAJ6BGV6</accession>
<evidence type="ECO:0000259" key="11">
    <source>
        <dbReference type="Pfam" id="PF00593"/>
    </source>
</evidence>
<keyword evidence="7 8" id="KW-0998">Cell outer membrane</keyword>
<evidence type="ECO:0000256" key="2">
    <source>
        <dbReference type="ARBA" id="ARBA00022448"/>
    </source>
</evidence>
<name>A0AAJ6BGV6_9BACT</name>
<evidence type="ECO:0000256" key="8">
    <source>
        <dbReference type="PROSITE-ProRule" id="PRU01360"/>
    </source>
</evidence>
<keyword evidence="13" id="KW-0675">Receptor</keyword>
<evidence type="ECO:0000256" key="1">
    <source>
        <dbReference type="ARBA" id="ARBA00004571"/>
    </source>
</evidence>
<evidence type="ECO:0000256" key="5">
    <source>
        <dbReference type="ARBA" id="ARBA00023077"/>
    </source>
</evidence>
<evidence type="ECO:0000256" key="10">
    <source>
        <dbReference type="SAM" id="SignalP"/>
    </source>
</evidence>
<feature type="chain" id="PRO_5042579385" evidence="10">
    <location>
        <begin position="39"/>
        <end position="984"/>
    </location>
</feature>
<dbReference type="InterPro" id="IPR037066">
    <property type="entry name" value="Plug_dom_sf"/>
</dbReference>
<dbReference type="NCBIfam" id="TIGR04056">
    <property type="entry name" value="OMP_RagA_SusC"/>
    <property type="match status" value="1"/>
</dbReference>
<feature type="domain" description="TonB-dependent receptor plug" evidence="12">
    <location>
        <begin position="134"/>
        <end position="240"/>
    </location>
</feature>
<dbReference type="Pfam" id="PF13715">
    <property type="entry name" value="CarbopepD_reg_2"/>
    <property type="match status" value="1"/>
</dbReference>
<dbReference type="Proteomes" id="UP001220610">
    <property type="component" value="Chromosome"/>
</dbReference>
<keyword evidence="10" id="KW-0732">Signal</keyword>
<protein>
    <submittedName>
        <fullName evidence="13">TonB-dependent receptor</fullName>
    </submittedName>
</protein>
<evidence type="ECO:0000313" key="14">
    <source>
        <dbReference type="Proteomes" id="UP001220610"/>
    </source>
</evidence>
<gene>
    <name evidence="13" type="ORF">P0Y53_18780</name>
</gene>
<dbReference type="Gene3D" id="2.60.40.1120">
    <property type="entry name" value="Carboxypeptidase-like, regulatory domain"/>
    <property type="match status" value="1"/>
</dbReference>
<keyword evidence="6 8" id="KW-0472">Membrane</keyword>
<dbReference type="AlphaFoldDB" id="A0AAJ6BGV6"/>
<dbReference type="InterPro" id="IPR023996">
    <property type="entry name" value="TonB-dep_OMP_SusC/RagA"/>
</dbReference>
<evidence type="ECO:0000313" key="13">
    <source>
        <dbReference type="EMBL" id="WEK34536.1"/>
    </source>
</evidence>
<sequence>MKATPVLHTPGKGLFCPSLRNGLLLLFLLLANYFTASAQDRTISGTVVNSKGEGLSGVTVAASISNRTVNTTTDEAGKFSLRIPTGTGTLTISYVGMKTLTQAINGQTQFSITLEDEGALLNEVVAIGYGTMRKRDLSGSVANISEKDFNKGVVTSPEQLMQGKVSGLVITRNGGDPTAQPTMRLRGSTSLLGGNGPLVVIDGVPGASMNTVAPQDIASISVLKDASATAIYGARSANGVILITTKKGRPGKTLVTYSGYYATEKLRKNLDILTADEWRQYVKDNNITNAMDYGANTNWHEEIYRTGSSQNHNLNLTGGTENSTYRASLNVLDQKGIAINNDLQRVNGSFSFDQQALDGKLRFLLNANTTVETFSNVPTPNVFAYASNLNPTIPVYTPEGNFMEVTGYEYFNPVAMLHQMTSDSKRNQFLGRMQLDYNFLPGFTASVNGAFSRDNLMTGYFESRNSRSAETINGLARRTASEYNTKLLETTLTYDKRVGDKHRINAIAGYSYQEFTPENFSAQNRNFITDNFSYNNLGAGNNLQPTDVSSYKEANKLISFYTRANYSFDGKYIFTGTIRRDGSTRFGDDNKWGYFPSGSVAWVISRENFMQDISFLNELKLRVSYGITGNQDIPNYRSRALYGAAGYYYQGGQFLTQYAPNQNPNPHLRWEKTAQLDIGIDYAFLGGRLRGSLDYYSKQTSDLLYDYPVPSPPYQFPTMLANVGEVSNKGIELSIDGTIIEQKDFQWTAGINFARNKNMLKSLSDNEFSLDVVYTGEWALGGLQETPQILKPGYAIGTFYGAKYTGRDNNGIFQFEDVSGDGKFVYADDRTVIGNAQPKFTMNFSNMFNYKNFSLAFLFRGVFGNDIANSTALYLNDQNRLPGNNVLKSALDIAKQPLVYSSYYIEDGSFVRLEYLSLAYNVPVKPQSKVKNLQVSLTANNLFLITNYTGIDPEVNADGLVLGIDARNYYPKTRAISLGVNVSF</sequence>
<dbReference type="InterPro" id="IPR008969">
    <property type="entry name" value="CarboxyPept-like_regulatory"/>
</dbReference>
<dbReference type="EMBL" id="CP119311">
    <property type="protein sequence ID" value="WEK34536.1"/>
    <property type="molecule type" value="Genomic_DNA"/>
</dbReference>
<dbReference type="Pfam" id="PF00593">
    <property type="entry name" value="TonB_dep_Rec_b-barrel"/>
    <property type="match status" value="1"/>
</dbReference>
<evidence type="ECO:0000256" key="9">
    <source>
        <dbReference type="RuleBase" id="RU003357"/>
    </source>
</evidence>
<dbReference type="InterPro" id="IPR012910">
    <property type="entry name" value="Plug_dom"/>
</dbReference>
<evidence type="ECO:0000256" key="4">
    <source>
        <dbReference type="ARBA" id="ARBA00022692"/>
    </source>
</evidence>
<feature type="domain" description="TonB-dependent receptor-like beta-barrel" evidence="11">
    <location>
        <begin position="402"/>
        <end position="942"/>
    </location>
</feature>
<evidence type="ECO:0000256" key="7">
    <source>
        <dbReference type="ARBA" id="ARBA00023237"/>
    </source>
</evidence>
<comment type="subcellular location">
    <subcellularLocation>
        <location evidence="1 8">Cell outer membrane</location>
        <topology evidence="1 8">Multi-pass membrane protein</topology>
    </subcellularLocation>
</comment>
<dbReference type="Pfam" id="PF07715">
    <property type="entry name" value="Plug"/>
    <property type="match status" value="1"/>
</dbReference>
<dbReference type="InterPro" id="IPR023997">
    <property type="entry name" value="TonB-dep_OMP_SusC/RagA_CS"/>
</dbReference>
<dbReference type="InterPro" id="IPR000531">
    <property type="entry name" value="Beta-barrel_TonB"/>
</dbReference>
<evidence type="ECO:0000256" key="3">
    <source>
        <dbReference type="ARBA" id="ARBA00022452"/>
    </source>
</evidence>
<reference evidence="13" key="1">
    <citation type="submission" date="2023-03" db="EMBL/GenBank/DDBJ databases">
        <title>Andean soil-derived lignocellulolytic bacterial consortium as a source of novel taxa and putative plastic-active enzymes.</title>
        <authorList>
            <person name="Diaz-Garcia L."/>
            <person name="Chuvochina M."/>
            <person name="Feuerriegel G."/>
            <person name="Bunk B."/>
            <person name="Sproer C."/>
            <person name="Streit W.R."/>
            <person name="Rodriguez L.M."/>
            <person name="Overmann J."/>
            <person name="Jimenez D.J."/>
        </authorList>
    </citation>
    <scope>NUCLEOTIDE SEQUENCE</scope>
    <source>
        <strain evidence="13">MAG 7</strain>
    </source>
</reference>
<keyword evidence="3 8" id="KW-1134">Transmembrane beta strand</keyword>
<dbReference type="SUPFAM" id="SSF49464">
    <property type="entry name" value="Carboxypeptidase regulatory domain-like"/>
    <property type="match status" value="1"/>
</dbReference>
<dbReference type="InterPro" id="IPR036942">
    <property type="entry name" value="Beta-barrel_TonB_sf"/>
</dbReference>
<keyword evidence="2 8" id="KW-0813">Transport</keyword>
<dbReference type="InterPro" id="IPR039426">
    <property type="entry name" value="TonB-dep_rcpt-like"/>
</dbReference>
<dbReference type="GO" id="GO:0009279">
    <property type="term" value="C:cell outer membrane"/>
    <property type="evidence" value="ECO:0007669"/>
    <property type="project" value="UniProtKB-SubCell"/>
</dbReference>
<keyword evidence="5 9" id="KW-0798">TonB box</keyword>
<evidence type="ECO:0000259" key="12">
    <source>
        <dbReference type="Pfam" id="PF07715"/>
    </source>
</evidence>
<dbReference type="NCBIfam" id="TIGR04057">
    <property type="entry name" value="SusC_RagA_signa"/>
    <property type="match status" value="1"/>
</dbReference>
<dbReference type="Gene3D" id="2.170.130.10">
    <property type="entry name" value="TonB-dependent receptor, plug domain"/>
    <property type="match status" value="1"/>
</dbReference>
<dbReference type="PROSITE" id="PS52016">
    <property type="entry name" value="TONB_DEPENDENT_REC_3"/>
    <property type="match status" value="1"/>
</dbReference>
<dbReference type="Gene3D" id="2.40.170.20">
    <property type="entry name" value="TonB-dependent receptor, beta-barrel domain"/>
    <property type="match status" value="1"/>
</dbReference>
<comment type="similarity">
    <text evidence="8 9">Belongs to the TonB-dependent receptor family.</text>
</comment>
<keyword evidence="4 8" id="KW-0812">Transmembrane</keyword>
<organism evidence="13 14">
    <name type="scientific">Candidatus Pseudobacter hemicellulosilyticus</name>
    <dbReference type="NCBI Taxonomy" id="3121375"/>
    <lineage>
        <taxon>Bacteria</taxon>
        <taxon>Pseudomonadati</taxon>
        <taxon>Bacteroidota</taxon>
        <taxon>Chitinophagia</taxon>
        <taxon>Chitinophagales</taxon>
        <taxon>Chitinophagaceae</taxon>
        <taxon>Pseudobacter</taxon>
    </lineage>
</organism>
<dbReference type="SUPFAM" id="SSF56935">
    <property type="entry name" value="Porins"/>
    <property type="match status" value="1"/>
</dbReference>